<protein>
    <submittedName>
        <fullName evidence="2">Uncharacterized protein</fullName>
    </submittedName>
</protein>
<proteinExistence type="predicted"/>
<evidence type="ECO:0000256" key="1">
    <source>
        <dbReference type="SAM" id="MobiDB-lite"/>
    </source>
</evidence>
<feature type="compositionally biased region" description="Polar residues" evidence="1">
    <location>
        <begin position="1"/>
        <end position="52"/>
    </location>
</feature>
<dbReference type="AlphaFoldDB" id="A0A2N5TQG1"/>
<evidence type="ECO:0000313" key="2">
    <source>
        <dbReference type="EMBL" id="PLW27739.1"/>
    </source>
</evidence>
<keyword evidence="3" id="KW-1185">Reference proteome</keyword>
<organism evidence="2 3">
    <name type="scientific">Puccinia coronata f. sp. avenae</name>
    <dbReference type="NCBI Taxonomy" id="200324"/>
    <lineage>
        <taxon>Eukaryota</taxon>
        <taxon>Fungi</taxon>
        <taxon>Dikarya</taxon>
        <taxon>Basidiomycota</taxon>
        <taxon>Pucciniomycotina</taxon>
        <taxon>Pucciniomycetes</taxon>
        <taxon>Pucciniales</taxon>
        <taxon>Pucciniaceae</taxon>
        <taxon>Puccinia</taxon>
    </lineage>
</organism>
<gene>
    <name evidence="2" type="ORF">PCANC_25759</name>
</gene>
<accession>A0A2N5TQG1</accession>
<name>A0A2N5TQG1_9BASI</name>
<reference evidence="2 3" key="1">
    <citation type="submission" date="2017-11" db="EMBL/GenBank/DDBJ databases">
        <title>De novo assembly and phasing of dikaryotic genomes from two isolates of Puccinia coronata f. sp. avenae, the causal agent of oat crown rust.</title>
        <authorList>
            <person name="Miller M.E."/>
            <person name="Zhang Y."/>
            <person name="Omidvar V."/>
            <person name="Sperschneider J."/>
            <person name="Schwessinger B."/>
            <person name="Raley C."/>
            <person name="Palmer J.M."/>
            <person name="Garnica D."/>
            <person name="Upadhyaya N."/>
            <person name="Rathjen J."/>
            <person name="Taylor J.M."/>
            <person name="Park R.F."/>
            <person name="Dodds P.N."/>
            <person name="Hirsch C.D."/>
            <person name="Kianian S.F."/>
            <person name="Figueroa M."/>
        </authorList>
    </citation>
    <scope>NUCLEOTIDE SEQUENCE [LARGE SCALE GENOMIC DNA]</scope>
    <source>
        <strain evidence="2">12NC29</strain>
    </source>
</reference>
<dbReference type="Proteomes" id="UP000235388">
    <property type="component" value="Unassembled WGS sequence"/>
</dbReference>
<dbReference type="EMBL" id="PGCJ01000473">
    <property type="protein sequence ID" value="PLW27739.1"/>
    <property type="molecule type" value="Genomic_DNA"/>
</dbReference>
<evidence type="ECO:0000313" key="3">
    <source>
        <dbReference type="Proteomes" id="UP000235388"/>
    </source>
</evidence>
<comment type="caution">
    <text evidence="2">The sequence shown here is derived from an EMBL/GenBank/DDBJ whole genome shotgun (WGS) entry which is preliminary data.</text>
</comment>
<feature type="region of interest" description="Disordered" evidence="1">
    <location>
        <begin position="1"/>
        <end position="119"/>
    </location>
</feature>
<sequence length="168" mass="17645">MENSGPINLNNTPAGTKADNTQQTTTQSAVPNQGDTKQVLTQDPTSGDQTATPLDEILGALGSTTRKPPNSSPLMPPFIATGNQAPLSTGGPEEAGARPSFLTTPRAAANAHPPEQNPTKLFLLKQVRKATETGDAAMSKTLLKILGDLYLPTKPPPPQEGKQEEILK</sequence>